<dbReference type="EMBL" id="CAJVPY010003340">
    <property type="protein sequence ID" value="CAG8589038.1"/>
    <property type="molecule type" value="Genomic_DNA"/>
</dbReference>
<gene>
    <name evidence="1" type="ORF">DERYTH_LOCUS7070</name>
</gene>
<accession>A0A9N9C6N2</accession>
<evidence type="ECO:0000313" key="2">
    <source>
        <dbReference type="Proteomes" id="UP000789405"/>
    </source>
</evidence>
<proteinExistence type="predicted"/>
<reference evidence="1" key="1">
    <citation type="submission" date="2021-06" db="EMBL/GenBank/DDBJ databases">
        <authorList>
            <person name="Kallberg Y."/>
            <person name="Tangrot J."/>
            <person name="Rosling A."/>
        </authorList>
    </citation>
    <scope>NUCLEOTIDE SEQUENCE</scope>
    <source>
        <strain evidence="1">MA453B</strain>
    </source>
</reference>
<name>A0A9N9C6N2_9GLOM</name>
<feature type="non-terminal residue" evidence="1">
    <location>
        <position position="1"/>
    </location>
</feature>
<sequence>MSASSSKLTRKSKKKAEKAYEAVKDILNLYINQQVCSINDSGNENGILQSRQLFLNLCDPQLTKTTISIDAIDAAIKELDAYLGMRLSDQDTKPLT</sequence>
<keyword evidence="2" id="KW-1185">Reference proteome</keyword>
<dbReference type="AlphaFoldDB" id="A0A9N9C6N2"/>
<protein>
    <submittedName>
        <fullName evidence="1">751_t:CDS:1</fullName>
    </submittedName>
</protein>
<comment type="caution">
    <text evidence="1">The sequence shown here is derived from an EMBL/GenBank/DDBJ whole genome shotgun (WGS) entry which is preliminary data.</text>
</comment>
<evidence type="ECO:0000313" key="1">
    <source>
        <dbReference type="EMBL" id="CAG8589038.1"/>
    </source>
</evidence>
<organism evidence="1 2">
    <name type="scientific">Dentiscutata erythropus</name>
    <dbReference type="NCBI Taxonomy" id="1348616"/>
    <lineage>
        <taxon>Eukaryota</taxon>
        <taxon>Fungi</taxon>
        <taxon>Fungi incertae sedis</taxon>
        <taxon>Mucoromycota</taxon>
        <taxon>Glomeromycotina</taxon>
        <taxon>Glomeromycetes</taxon>
        <taxon>Diversisporales</taxon>
        <taxon>Gigasporaceae</taxon>
        <taxon>Dentiscutata</taxon>
    </lineage>
</organism>
<dbReference type="Proteomes" id="UP000789405">
    <property type="component" value="Unassembled WGS sequence"/>
</dbReference>